<name>A0AAE4CA49_9ACTN</name>
<dbReference type="EMBL" id="JAVDYB010000001">
    <property type="protein sequence ID" value="MDR7277256.1"/>
    <property type="molecule type" value="Genomic_DNA"/>
</dbReference>
<evidence type="ECO:0000313" key="2">
    <source>
        <dbReference type="Proteomes" id="UP001183643"/>
    </source>
</evidence>
<reference evidence="1" key="1">
    <citation type="submission" date="2023-07" db="EMBL/GenBank/DDBJ databases">
        <title>Sequencing the genomes of 1000 actinobacteria strains.</title>
        <authorList>
            <person name="Klenk H.-P."/>
        </authorList>
    </citation>
    <scope>NUCLEOTIDE SEQUENCE</scope>
    <source>
        <strain evidence="1">DSM 44707</strain>
    </source>
</reference>
<protein>
    <submittedName>
        <fullName evidence="1">Uncharacterized protein</fullName>
    </submittedName>
</protein>
<proteinExistence type="predicted"/>
<evidence type="ECO:0000313" key="1">
    <source>
        <dbReference type="EMBL" id="MDR7277256.1"/>
    </source>
</evidence>
<accession>A0AAE4CA49</accession>
<keyword evidence="2" id="KW-1185">Reference proteome</keyword>
<dbReference type="AlphaFoldDB" id="A0AAE4CA49"/>
<organism evidence="1 2">
    <name type="scientific">Catenuloplanes atrovinosus</name>
    <dbReference type="NCBI Taxonomy" id="137266"/>
    <lineage>
        <taxon>Bacteria</taxon>
        <taxon>Bacillati</taxon>
        <taxon>Actinomycetota</taxon>
        <taxon>Actinomycetes</taxon>
        <taxon>Micromonosporales</taxon>
        <taxon>Micromonosporaceae</taxon>
        <taxon>Catenuloplanes</taxon>
    </lineage>
</organism>
<gene>
    <name evidence="1" type="ORF">J2S41_004034</name>
</gene>
<comment type="caution">
    <text evidence="1">The sequence shown here is derived from an EMBL/GenBank/DDBJ whole genome shotgun (WGS) entry which is preliminary data.</text>
</comment>
<sequence length="143" mass="15359">MAVMVGERGEFLGPAVAGVGAGHHDTWCLYEGGIDRLDRTQVPGEDEDLPAVVRGLGHNLPQTYDLGSARPAVVGCTAHVIEAPLGNRIRVDARLALFKGDEVIVPDHRGQVLQDIFLVTAQIYGADLLAEGDLIDERVVVRQ</sequence>
<dbReference type="Proteomes" id="UP001183643">
    <property type="component" value="Unassembled WGS sequence"/>
</dbReference>